<reference evidence="2" key="1">
    <citation type="journal article" date="2022" name="Mol. Ecol. Resour.">
        <title>The genomes of chicory, endive, great burdock and yacon provide insights into Asteraceae palaeo-polyploidization history and plant inulin production.</title>
        <authorList>
            <person name="Fan W."/>
            <person name="Wang S."/>
            <person name="Wang H."/>
            <person name="Wang A."/>
            <person name="Jiang F."/>
            <person name="Liu H."/>
            <person name="Zhao H."/>
            <person name="Xu D."/>
            <person name="Zhang Y."/>
        </authorList>
    </citation>
    <scope>NUCLEOTIDE SEQUENCE [LARGE SCALE GENOMIC DNA]</scope>
    <source>
        <strain evidence="2">cv. Niubang</strain>
    </source>
</reference>
<dbReference type="EMBL" id="CM042060">
    <property type="protein sequence ID" value="KAI3678290.1"/>
    <property type="molecule type" value="Genomic_DNA"/>
</dbReference>
<evidence type="ECO:0000313" key="1">
    <source>
        <dbReference type="EMBL" id="KAI3678290.1"/>
    </source>
</evidence>
<reference evidence="1 2" key="2">
    <citation type="journal article" date="2022" name="Mol. Ecol. Resour.">
        <title>The genomes of chicory, endive, great burdock and yacon provide insights into Asteraceae paleo-polyploidization history and plant inulin production.</title>
        <authorList>
            <person name="Fan W."/>
            <person name="Wang S."/>
            <person name="Wang H."/>
            <person name="Wang A."/>
            <person name="Jiang F."/>
            <person name="Liu H."/>
            <person name="Zhao H."/>
            <person name="Xu D."/>
            <person name="Zhang Y."/>
        </authorList>
    </citation>
    <scope>NUCLEOTIDE SEQUENCE [LARGE SCALE GENOMIC DNA]</scope>
    <source>
        <strain evidence="2">cv. Niubang</strain>
    </source>
</reference>
<accession>A0ACB8Y3W0</accession>
<gene>
    <name evidence="1" type="ORF">L6452_37577</name>
</gene>
<name>A0ACB8Y3W0_ARCLA</name>
<keyword evidence="2" id="KW-1185">Reference proteome</keyword>
<evidence type="ECO:0000313" key="2">
    <source>
        <dbReference type="Proteomes" id="UP001055879"/>
    </source>
</evidence>
<proteinExistence type="predicted"/>
<organism evidence="1 2">
    <name type="scientific">Arctium lappa</name>
    <name type="common">Greater burdock</name>
    <name type="synonym">Lappa major</name>
    <dbReference type="NCBI Taxonomy" id="4217"/>
    <lineage>
        <taxon>Eukaryota</taxon>
        <taxon>Viridiplantae</taxon>
        <taxon>Streptophyta</taxon>
        <taxon>Embryophyta</taxon>
        <taxon>Tracheophyta</taxon>
        <taxon>Spermatophyta</taxon>
        <taxon>Magnoliopsida</taxon>
        <taxon>eudicotyledons</taxon>
        <taxon>Gunneridae</taxon>
        <taxon>Pentapetalae</taxon>
        <taxon>asterids</taxon>
        <taxon>campanulids</taxon>
        <taxon>Asterales</taxon>
        <taxon>Asteraceae</taxon>
        <taxon>Carduoideae</taxon>
        <taxon>Cardueae</taxon>
        <taxon>Arctiinae</taxon>
        <taxon>Arctium</taxon>
    </lineage>
</organism>
<sequence length="380" mass="43382">MVTTRNRSEGHEVTTSTTDQPQVTAAEVPLPLNNVLGGRTEHIPQRNPETSEPIMEEVTAETRMMDRMMMAMNKAMAQQQEMFLKLLEDRDTNNHRHEMVAENVIVVGSGGTGNGIPMDGIATLEAREAVKTCTFKTFLFCRPPEFKGNDDPIVCMNWIHEMEHDFRTSECGEGQKAKFGSQMLQGEALTLWNIYSMSLEASVLAKMDWEIFKRKVLEEYCNERAMDQIIYEFRNLKKGNSIVKEYNQLFMYKLGLVGHLVLTEKKNIKAYIKGFSTDITNMVRVSKASTLWEEIEEAQLVEDFYGRGREERSGVVEKRKREGSSVPSKKSRPFNSNQRENYFRSEAKWCSKCRSKHFGLCNLVPGVAISSGKTGHNFKD</sequence>
<comment type="caution">
    <text evidence="1">The sequence shown here is derived from an EMBL/GenBank/DDBJ whole genome shotgun (WGS) entry which is preliminary data.</text>
</comment>
<dbReference type="Proteomes" id="UP001055879">
    <property type="component" value="Linkage Group LG14"/>
</dbReference>
<protein>
    <submittedName>
        <fullName evidence="1">Uncharacterized protein</fullName>
    </submittedName>
</protein>